<reference evidence="14" key="1">
    <citation type="submission" date="2020-08" db="EMBL/GenBank/DDBJ databases">
        <title>Genome public.</title>
        <authorList>
            <person name="Liu C."/>
            <person name="Sun Q."/>
        </authorList>
    </citation>
    <scope>NUCLEOTIDE SEQUENCE</scope>
    <source>
        <strain evidence="14">NSJ-50</strain>
    </source>
</reference>
<dbReference type="Gene3D" id="1.20.272.10">
    <property type="match status" value="1"/>
</dbReference>
<evidence type="ECO:0000256" key="6">
    <source>
        <dbReference type="ARBA" id="ARBA00022723"/>
    </source>
</evidence>
<evidence type="ECO:0000313" key="14">
    <source>
        <dbReference type="EMBL" id="MBC8596648.1"/>
    </source>
</evidence>
<dbReference type="GO" id="GO:0006261">
    <property type="term" value="P:DNA-templated DNA replication"/>
    <property type="evidence" value="ECO:0007669"/>
    <property type="project" value="TreeGrafter"/>
</dbReference>
<feature type="compositionally biased region" description="Polar residues" evidence="12">
    <location>
        <begin position="386"/>
        <end position="401"/>
    </location>
</feature>
<dbReference type="CDD" id="cd00009">
    <property type="entry name" value="AAA"/>
    <property type="match status" value="1"/>
</dbReference>
<keyword evidence="15" id="KW-1185">Reference proteome</keyword>
<keyword evidence="6" id="KW-0479">Metal-binding</keyword>
<dbReference type="GO" id="GO:0046872">
    <property type="term" value="F:metal ion binding"/>
    <property type="evidence" value="ECO:0007669"/>
    <property type="project" value="UniProtKB-KW"/>
</dbReference>
<organism evidence="14 15">
    <name type="scientific">Qingrenia yutianensis</name>
    <dbReference type="NCBI Taxonomy" id="2763676"/>
    <lineage>
        <taxon>Bacteria</taxon>
        <taxon>Bacillati</taxon>
        <taxon>Bacillota</taxon>
        <taxon>Clostridia</taxon>
        <taxon>Eubacteriales</taxon>
        <taxon>Oscillospiraceae</taxon>
        <taxon>Qingrenia</taxon>
    </lineage>
</organism>
<evidence type="ECO:0000313" key="15">
    <source>
        <dbReference type="Proteomes" id="UP000647416"/>
    </source>
</evidence>
<gene>
    <name evidence="14" type="primary">dnaX</name>
    <name evidence="14" type="ORF">H8706_07165</name>
</gene>
<dbReference type="Gene3D" id="3.40.50.300">
    <property type="entry name" value="P-loop containing nucleotide triphosphate hydrolases"/>
    <property type="match status" value="1"/>
</dbReference>
<keyword evidence="8" id="KW-0862">Zinc</keyword>
<accession>A0A926F9A1</accession>
<feature type="compositionally biased region" description="Polar residues" evidence="12">
    <location>
        <begin position="427"/>
        <end position="444"/>
    </location>
</feature>
<dbReference type="GO" id="GO:0003677">
    <property type="term" value="F:DNA binding"/>
    <property type="evidence" value="ECO:0007669"/>
    <property type="project" value="InterPro"/>
</dbReference>
<comment type="caution">
    <text evidence="14">The sequence shown here is derived from an EMBL/GenBank/DDBJ whole genome shotgun (WGS) entry which is preliminary data.</text>
</comment>
<keyword evidence="5" id="KW-0235">DNA replication</keyword>
<evidence type="ECO:0000256" key="11">
    <source>
        <dbReference type="ARBA" id="ARBA00049244"/>
    </source>
</evidence>
<evidence type="ECO:0000256" key="1">
    <source>
        <dbReference type="ARBA" id="ARBA00006360"/>
    </source>
</evidence>
<proteinExistence type="inferred from homology"/>
<dbReference type="Pfam" id="PF12169">
    <property type="entry name" value="DNA_pol3_gamma3"/>
    <property type="match status" value="1"/>
</dbReference>
<dbReference type="InterPro" id="IPR003593">
    <property type="entry name" value="AAA+_ATPase"/>
</dbReference>
<evidence type="ECO:0000256" key="5">
    <source>
        <dbReference type="ARBA" id="ARBA00022705"/>
    </source>
</evidence>
<dbReference type="Pfam" id="PF13177">
    <property type="entry name" value="DNA_pol3_delta2"/>
    <property type="match status" value="1"/>
</dbReference>
<sequence>MAYKALYRKWRPLTFDDVIGQTHITKTLKNEIAENRLAHAYLFTGTRGTGKTSTAKILSRAINCEHPVDSNPCNECEICKGILNETVMDIIEIDAASNTGVDNIRSIIEQVQYTPTVAKYKVYIIDEVHMLSQGAFNALLKTLEEPPKHVVFILATTEVHKIPATILSRCQRFDFKTISPSDITSRIKTILEGENVTAEDSAIEYVAYLANGSMRDSLSILDQCLAFKHDNLTYDDTVEILGGLDDASLLDIADFVGKSDAKGAIGAFYKILDTGKNIDDFAVRALDIFAQIMVCSVTGAPSGDGNAERNGRILSISKNFTHEHIMFCINVLNELVSNLKFTKNAKTLIEVAITRMSEPDLCTGADALLDRIKRLEEKVASISSGNFVPVSDTQSLTSQDGKSTESTEVKPENHSRPSDLPPWEDAPQNSANLQDEFSENSNSPDFEPAKLTENAQIPSEASEPENSGEIPGEKAQNQTNKNASLKKISASWGEVINRAIKDGELTVYFALKDTSVLDGNGILTIKVQDEEKRATILTNKEKIREFIIKIFGTKVDIKAEVSGKTPTKKDTTAEVFDKLDEFSKKFPQNFTSERQ</sequence>
<dbReference type="SUPFAM" id="SSF48019">
    <property type="entry name" value="post-AAA+ oligomerization domain-like"/>
    <property type="match status" value="1"/>
</dbReference>
<dbReference type="Proteomes" id="UP000647416">
    <property type="component" value="Unassembled WGS sequence"/>
</dbReference>
<dbReference type="InterPro" id="IPR050238">
    <property type="entry name" value="DNA_Rep/Repair_Clamp_Loader"/>
</dbReference>
<keyword evidence="9" id="KW-0067">ATP-binding</keyword>
<dbReference type="GO" id="GO:0003887">
    <property type="term" value="F:DNA-directed DNA polymerase activity"/>
    <property type="evidence" value="ECO:0007669"/>
    <property type="project" value="UniProtKB-KW"/>
</dbReference>
<dbReference type="GO" id="GO:0009360">
    <property type="term" value="C:DNA polymerase III complex"/>
    <property type="evidence" value="ECO:0007669"/>
    <property type="project" value="InterPro"/>
</dbReference>
<dbReference type="AlphaFoldDB" id="A0A926F9A1"/>
<dbReference type="FunFam" id="3.40.50.300:FF:000014">
    <property type="entry name" value="DNA polymerase III subunit gamma/tau"/>
    <property type="match status" value="1"/>
</dbReference>
<keyword evidence="3 14" id="KW-0808">Transferase</keyword>
<comment type="similarity">
    <text evidence="1">Belongs to the DnaX/STICHEL family.</text>
</comment>
<dbReference type="CDD" id="cd18137">
    <property type="entry name" value="HLD_clamp_pol_III_gamma_tau"/>
    <property type="match status" value="1"/>
</dbReference>
<keyword evidence="10" id="KW-0239">DNA-directed DNA polymerase</keyword>
<comment type="catalytic activity">
    <reaction evidence="11">
        <text>DNA(n) + a 2'-deoxyribonucleoside 5'-triphosphate = DNA(n+1) + diphosphate</text>
        <dbReference type="Rhea" id="RHEA:22508"/>
        <dbReference type="Rhea" id="RHEA-COMP:17339"/>
        <dbReference type="Rhea" id="RHEA-COMP:17340"/>
        <dbReference type="ChEBI" id="CHEBI:33019"/>
        <dbReference type="ChEBI" id="CHEBI:61560"/>
        <dbReference type="ChEBI" id="CHEBI:173112"/>
        <dbReference type="EC" id="2.7.7.7"/>
    </reaction>
</comment>
<evidence type="ECO:0000256" key="12">
    <source>
        <dbReference type="SAM" id="MobiDB-lite"/>
    </source>
</evidence>
<dbReference type="EMBL" id="JACRTE010000007">
    <property type="protein sequence ID" value="MBC8596648.1"/>
    <property type="molecule type" value="Genomic_DNA"/>
</dbReference>
<dbReference type="RefSeq" id="WP_262432089.1">
    <property type="nucleotide sequence ID" value="NZ_JACRTE010000007.1"/>
</dbReference>
<dbReference type="NCBIfam" id="NF004046">
    <property type="entry name" value="PRK05563.1"/>
    <property type="match status" value="1"/>
</dbReference>
<dbReference type="InterPro" id="IPR045085">
    <property type="entry name" value="HLD_clamp_pol_III_gamma_tau"/>
</dbReference>
<dbReference type="InterPro" id="IPR012763">
    <property type="entry name" value="DNA_pol_III_sug/sutau_N"/>
</dbReference>
<feature type="compositionally biased region" description="Basic and acidic residues" evidence="12">
    <location>
        <begin position="402"/>
        <end position="417"/>
    </location>
</feature>
<keyword evidence="7" id="KW-0547">Nucleotide-binding</keyword>
<evidence type="ECO:0000256" key="10">
    <source>
        <dbReference type="ARBA" id="ARBA00022932"/>
    </source>
</evidence>
<dbReference type="SUPFAM" id="SSF52540">
    <property type="entry name" value="P-loop containing nucleoside triphosphate hydrolases"/>
    <property type="match status" value="1"/>
</dbReference>
<dbReference type="Gene3D" id="1.10.8.60">
    <property type="match status" value="1"/>
</dbReference>
<feature type="region of interest" description="Disordered" evidence="12">
    <location>
        <begin position="386"/>
        <end position="482"/>
    </location>
</feature>
<evidence type="ECO:0000256" key="3">
    <source>
        <dbReference type="ARBA" id="ARBA00022679"/>
    </source>
</evidence>
<dbReference type="SMART" id="SM00382">
    <property type="entry name" value="AAA"/>
    <property type="match status" value="1"/>
</dbReference>
<feature type="domain" description="AAA+ ATPase" evidence="13">
    <location>
        <begin position="37"/>
        <end position="179"/>
    </location>
</feature>
<dbReference type="InterPro" id="IPR027417">
    <property type="entry name" value="P-loop_NTPase"/>
</dbReference>
<evidence type="ECO:0000256" key="9">
    <source>
        <dbReference type="ARBA" id="ARBA00022840"/>
    </source>
</evidence>
<dbReference type="NCBIfam" id="TIGR02397">
    <property type="entry name" value="dnaX_nterm"/>
    <property type="match status" value="1"/>
</dbReference>
<dbReference type="Pfam" id="PF22608">
    <property type="entry name" value="DNAX_ATPase_lid"/>
    <property type="match status" value="1"/>
</dbReference>
<dbReference type="InterPro" id="IPR022754">
    <property type="entry name" value="DNA_pol_III_gamma-3"/>
</dbReference>
<dbReference type="EC" id="2.7.7.7" evidence="2"/>
<name>A0A926F9A1_9FIRM</name>
<dbReference type="PANTHER" id="PTHR11669">
    <property type="entry name" value="REPLICATION FACTOR C / DNA POLYMERASE III GAMMA-TAU SUBUNIT"/>
    <property type="match status" value="1"/>
</dbReference>
<evidence type="ECO:0000256" key="2">
    <source>
        <dbReference type="ARBA" id="ARBA00012417"/>
    </source>
</evidence>
<keyword evidence="4 14" id="KW-0548">Nucleotidyltransferase</keyword>
<dbReference type="PANTHER" id="PTHR11669:SF0">
    <property type="entry name" value="PROTEIN STICHEL-LIKE 2"/>
    <property type="match status" value="1"/>
</dbReference>
<evidence type="ECO:0000256" key="7">
    <source>
        <dbReference type="ARBA" id="ARBA00022741"/>
    </source>
</evidence>
<dbReference type="InterPro" id="IPR008921">
    <property type="entry name" value="DNA_pol3_clamp-load_cplx_C"/>
</dbReference>
<evidence type="ECO:0000256" key="8">
    <source>
        <dbReference type="ARBA" id="ARBA00022833"/>
    </source>
</evidence>
<evidence type="ECO:0000256" key="4">
    <source>
        <dbReference type="ARBA" id="ARBA00022695"/>
    </source>
</evidence>
<protein>
    <recommendedName>
        <fullName evidence="2">DNA-directed DNA polymerase</fullName>
        <ecNumber evidence="2">2.7.7.7</ecNumber>
    </recommendedName>
</protein>
<evidence type="ECO:0000259" key="13">
    <source>
        <dbReference type="SMART" id="SM00382"/>
    </source>
</evidence>
<dbReference type="GO" id="GO:0005524">
    <property type="term" value="F:ATP binding"/>
    <property type="evidence" value="ECO:0007669"/>
    <property type="project" value="UniProtKB-KW"/>
</dbReference>